<organism evidence="6 7">
    <name type="scientific">Thalictrum thalictroides</name>
    <name type="common">Rue-anemone</name>
    <name type="synonym">Anemone thalictroides</name>
    <dbReference type="NCBI Taxonomy" id="46969"/>
    <lineage>
        <taxon>Eukaryota</taxon>
        <taxon>Viridiplantae</taxon>
        <taxon>Streptophyta</taxon>
        <taxon>Embryophyta</taxon>
        <taxon>Tracheophyta</taxon>
        <taxon>Spermatophyta</taxon>
        <taxon>Magnoliopsida</taxon>
        <taxon>Ranunculales</taxon>
        <taxon>Ranunculaceae</taxon>
        <taxon>Thalictroideae</taxon>
        <taxon>Thalictrum</taxon>
    </lineage>
</organism>
<evidence type="ECO:0000256" key="4">
    <source>
        <dbReference type="ARBA" id="ARBA00023180"/>
    </source>
</evidence>
<reference evidence="6 7" key="1">
    <citation type="submission" date="2020-06" db="EMBL/GenBank/DDBJ databases">
        <title>Transcriptomic and genomic resources for Thalictrum thalictroides and T. hernandezii: Facilitating candidate gene discovery in an emerging model plant lineage.</title>
        <authorList>
            <person name="Arias T."/>
            <person name="Riano-Pachon D.M."/>
            <person name="Di Stilio V.S."/>
        </authorList>
    </citation>
    <scope>NUCLEOTIDE SEQUENCE [LARGE SCALE GENOMIC DNA]</scope>
    <source>
        <strain evidence="7">cv. WT478/WT964</strain>
        <tissue evidence="6">Leaves</tissue>
    </source>
</reference>
<keyword evidence="3 6" id="KW-0808">Transferase</keyword>
<comment type="subcellular location">
    <subcellularLocation>
        <location evidence="1">Golgi apparatus membrane</location>
        <topology evidence="1">Single-pass type II membrane protein</topology>
    </subcellularLocation>
</comment>
<feature type="domain" description="Glycosyltransferase 61 catalytic" evidence="5">
    <location>
        <begin position="253"/>
        <end position="346"/>
    </location>
</feature>
<keyword evidence="4" id="KW-0325">Glycoprotein</keyword>
<dbReference type="OrthoDB" id="529273at2759"/>
<dbReference type="PANTHER" id="PTHR20961">
    <property type="entry name" value="GLYCOSYLTRANSFERASE"/>
    <property type="match status" value="1"/>
</dbReference>
<evidence type="ECO:0000313" key="6">
    <source>
        <dbReference type="EMBL" id="KAF5178608.1"/>
    </source>
</evidence>
<sequence>MIIVILVIALLVVFYLHQITFSSISSLSSSIDSTITVQGKQFEDPPIQISGSTSQPIKIKCDYSHYRYDICFLNASTVVNPPISTLFLTTTDPIESTLPRQQFFKLRPYPRKWDNLTMSRIKDITLTTTTTTHCDVYHNAPALVFSTGGYTGNVFHDFNEGFIPLFITIKSVFSDRDPIFVIDHYRDWWFSKYAEIIRQFTPYPIIDLDTDTRTHCFPSATVGLISNGFMNIDPKLLPHSETLSNFRAFLGNAYLYTNHDFSPARHLKPRLVLVSRSGDVGRVIKNQADVIQVAEKIGFEVVLFQPNKYTTMSNAYGLINSSHAMLGVHGAALTHFLFLRPGSVFIQVVPIGVEWLAETCFGKTAKDIGADYMEYKIRVQESSLVEKYGRDHQLVLNGQDALGKMKFDEYKNIYLKSQDVILDLERIGKYLRKAYKKAKRFMDKQG</sequence>
<dbReference type="Pfam" id="PF04577">
    <property type="entry name" value="Glyco_transf_61"/>
    <property type="match status" value="1"/>
</dbReference>
<comment type="caution">
    <text evidence="6">The sequence shown here is derived from an EMBL/GenBank/DDBJ whole genome shotgun (WGS) entry which is preliminary data.</text>
</comment>
<dbReference type="InterPro" id="IPR049625">
    <property type="entry name" value="Glyco_transf_61_cat"/>
</dbReference>
<dbReference type="GO" id="GO:0000139">
    <property type="term" value="C:Golgi membrane"/>
    <property type="evidence" value="ECO:0007669"/>
    <property type="project" value="UniProtKB-SubCell"/>
</dbReference>
<proteinExistence type="predicted"/>
<evidence type="ECO:0000256" key="3">
    <source>
        <dbReference type="ARBA" id="ARBA00022679"/>
    </source>
</evidence>
<gene>
    <name evidence="6" type="ORF">FRX31_031808</name>
</gene>
<evidence type="ECO:0000313" key="7">
    <source>
        <dbReference type="Proteomes" id="UP000554482"/>
    </source>
</evidence>
<dbReference type="InterPro" id="IPR007657">
    <property type="entry name" value="Glycosyltransferase_61"/>
</dbReference>
<dbReference type="GO" id="GO:0016763">
    <property type="term" value="F:pentosyltransferase activity"/>
    <property type="evidence" value="ECO:0007669"/>
    <property type="project" value="UniProtKB-ARBA"/>
</dbReference>
<dbReference type="PANTHER" id="PTHR20961:SF98">
    <property type="entry name" value="GLYCOSYLTRANSFERASE"/>
    <property type="match status" value="1"/>
</dbReference>
<keyword evidence="7" id="KW-1185">Reference proteome</keyword>
<dbReference type="AlphaFoldDB" id="A0A7J6V1M6"/>
<keyword evidence="2" id="KW-0328">Glycosyltransferase</keyword>
<accession>A0A7J6V1M6</accession>
<dbReference type="EMBL" id="JABWDY010039876">
    <property type="protein sequence ID" value="KAF5178608.1"/>
    <property type="molecule type" value="Genomic_DNA"/>
</dbReference>
<evidence type="ECO:0000256" key="1">
    <source>
        <dbReference type="ARBA" id="ARBA00004323"/>
    </source>
</evidence>
<dbReference type="Proteomes" id="UP000554482">
    <property type="component" value="Unassembled WGS sequence"/>
</dbReference>
<protein>
    <submittedName>
        <fullName evidence="6">Alpha-1,3-arabinosyltransferase XAT3</fullName>
    </submittedName>
</protein>
<evidence type="ECO:0000259" key="5">
    <source>
        <dbReference type="Pfam" id="PF04577"/>
    </source>
</evidence>
<name>A0A7J6V1M6_THATH</name>
<evidence type="ECO:0000256" key="2">
    <source>
        <dbReference type="ARBA" id="ARBA00022676"/>
    </source>
</evidence>